<dbReference type="RefSeq" id="WP_068218895.1">
    <property type="nucleotide sequence ID" value="NZ_LRPC01000006.1"/>
</dbReference>
<dbReference type="AlphaFoldDB" id="A0A150XCL7"/>
<keyword evidence="2" id="KW-1185">Reference proteome</keyword>
<gene>
    <name evidence="1" type="ORF">AWW68_19400</name>
</gene>
<name>A0A150XCL7_9BACT</name>
<proteinExistence type="predicted"/>
<evidence type="ECO:0000313" key="2">
    <source>
        <dbReference type="Proteomes" id="UP000075606"/>
    </source>
</evidence>
<dbReference type="Proteomes" id="UP000075606">
    <property type="component" value="Unassembled WGS sequence"/>
</dbReference>
<accession>A0A150XCL7</accession>
<comment type="caution">
    <text evidence="1">The sequence shown here is derived from an EMBL/GenBank/DDBJ whole genome shotgun (WGS) entry which is preliminary data.</text>
</comment>
<evidence type="ECO:0000313" key="1">
    <source>
        <dbReference type="EMBL" id="KYG76414.1"/>
    </source>
</evidence>
<organism evidence="1 2">
    <name type="scientific">Roseivirga spongicola</name>
    <dbReference type="NCBI Taxonomy" id="333140"/>
    <lineage>
        <taxon>Bacteria</taxon>
        <taxon>Pseudomonadati</taxon>
        <taxon>Bacteroidota</taxon>
        <taxon>Cytophagia</taxon>
        <taxon>Cytophagales</taxon>
        <taxon>Roseivirgaceae</taxon>
        <taxon>Roseivirga</taxon>
    </lineage>
</organism>
<protein>
    <submittedName>
        <fullName evidence="1">Uncharacterized protein</fullName>
    </submittedName>
</protein>
<dbReference type="EMBL" id="LRPC01000006">
    <property type="protein sequence ID" value="KYG76414.1"/>
    <property type="molecule type" value="Genomic_DNA"/>
</dbReference>
<reference evidence="1 2" key="1">
    <citation type="submission" date="2016-01" db="EMBL/GenBank/DDBJ databases">
        <title>Genome sequencing of Roseivirga spongicola UST030701-084.</title>
        <authorList>
            <person name="Selvaratnam C."/>
            <person name="Thevarajoo S."/>
            <person name="Goh K.M."/>
            <person name="Ee R."/>
            <person name="Chan K.-G."/>
            <person name="Chong C.S."/>
        </authorList>
    </citation>
    <scope>NUCLEOTIDE SEQUENCE [LARGE SCALE GENOMIC DNA]</scope>
    <source>
        <strain evidence="1 2">UST030701-084</strain>
    </source>
</reference>
<sequence>MKDFTIIERTSGERIPMIGTITGVYNSQTSINGFKKRFIQAVSEHFDIADFNHDELPNLFDGEIKWEVEIEAEGINYPLVIMETYLY</sequence>
<dbReference type="STRING" id="333140.AWW68_19400"/>